<feature type="compositionally biased region" description="Low complexity" evidence="1">
    <location>
        <begin position="13"/>
        <end position="24"/>
    </location>
</feature>
<dbReference type="AlphaFoldDB" id="A0A2N5VZX9"/>
<sequence>MAHVVRAILTPSAKASSSPAARPKGVSTPIRTPKKTVCSRCTPLQKGVQRLHALPRRLHAFNRRATLPDRRAEPARLLAHVSLSIQEAYVSRAIGATVVPGTLIRVLWHPYKEYRSTLIRVLRYPYKGPLAHTGVQALHACLAGSHACTPIEGVQMACSMQPLHAFPKRRAAAAHQATDVTSVAQTDFMSAGPTDTLEQRHNVSVGAADVTLVW</sequence>
<comment type="caution">
    <text evidence="2">The sequence shown here is derived from an EMBL/GenBank/DDBJ whole genome shotgun (WGS) entry which is preliminary data.</text>
</comment>
<evidence type="ECO:0000313" key="3">
    <source>
        <dbReference type="Proteomes" id="UP000235388"/>
    </source>
</evidence>
<dbReference type="Proteomes" id="UP000235388">
    <property type="component" value="Unassembled WGS sequence"/>
</dbReference>
<evidence type="ECO:0000256" key="1">
    <source>
        <dbReference type="SAM" id="MobiDB-lite"/>
    </source>
</evidence>
<keyword evidence="3" id="KW-1185">Reference proteome</keyword>
<gene>
    <name evidence="2" type="ORF">PCANC_02078</name>
</gene>
<feature type="region of interest" description="Disordered" evidence="1">
    <location>
        <begin position="13"/>
        <end position="32"/>
    </location>
</feature>
<organism evidence="2 3">
    <name type="scientific">Puccinia coronata f. sp. avenae</name>
    <dbReference type="NCBI Taxonomy" id="200324"/>
    <lineage>
        <taxon>Eukaryota</taxon>
        <taxon>Fungi</taxon>
        <taxon>Dikarya</taxon>
        <taxon>Basidiomycota</taxon>
        <taxon>Pucciniomycotina</taxon>
        <taxon>Pucciniomycetes</taxon>
        <taxon>Pucciniales</taxon>
        <taxon>Pucciniaceae</taxon>
        <taxon>Puccinia</taxon>
    </lineage>
</organism>
<proteinExistence type="predicted"/>
<accession>A0A2N5VZX9</accession>
<reference evidence="2 3" key="1">
    <citation type="submission" date="2017-11" db="EMBL/GenBank/DDBJ databases">
        <title>De novo assembly and phasing of dikaryotic genomes from two isolates of Puccinia coronata f. sp. avenae, the causal agent of oat crown rust.</title>
        <authorList>
            <person name="Miller M.E."/>
            <person name="Zhang Y."/>
            <person name="Omidvar V."/>
            <person name="Sperschneider J."/>
            <person name="Schwessinger B."/>
            <person name="Raley C."/>
            <person name="Palmer J.M."/>
            <person name="Garnica D."/>
            <person name="Upadhyaya N."/>
            <person name="Rathjen J."/>
            <person name="Taylor J.M."/>
            <person name="Park R.F."/>
            <person name="Dodds P.N."/>
            <person name="Hirsch C.D."/>
            <person name="Kianian S.F."/>
            <person name="Figueroa M."/>
        </authorList>
    </citation>
    <scope>NUCLEOTIDE SEQUENCE [LARGE SCALE GENOMIC DNA]</scope>
    <source>
        <strain evidence="2">12NC29</strain>
    </source>
</reference>
<protein>
    <submittedName>
        <fullName evidence="2">Uncharacterized protein</fullName>
    </submittedName>
</protein>
<dbReference type="EMBL" id="PGCJ01000031">
    <property type="protein sequence ID" value="PLW55520.1"/>
    <property type="molecule type" value="Genomic_DNA"/>
</dbReference>
<name>A0A2N5VZX9_9BASI</name>
<evidence type="ECO:0000313" key="2">
    <source>
        <dbReference type="EMBL" id="PLW55520.1"/>
    </source>
</evidence>